<dbReference type="InterPro" id="IPR014729">
    <property type="entry name" value="Rossmann-like_a/b/a_fold"/>
</dbReference>
<sequence>MPKFEQKPRLLSGDTPTGRLHLGNWVGSVEDRVSLQDEYECYFLLANTHAFTTQAEKPEAIRQSTLDIALDYLAAGINPDKSTIFIESDVPAILELTAFFSMLIPFPRLMRNPTIKNEIRDKELGDNYSMGFLLYPVMQVADILSVRAEIVPVGEDQVPHLELTREVAKRFNQLYCGVDPHSEDKDYLKAGGLFPIPEAKVGRVRRLVGTGGPSKNGQLLKMSKSLNNAIFLSDPPDVVRKKIMNMYTDPNRLRVTDPGTVENNPLWVFHDTFNPDKKWVEKAKQRYREGKIGDVECKKRLVDVLLEFLAPLQKRRAEYETNHTYVYKIFQNGADQVNDIADETLRLVKEVTQQNYF</sequence>
<dbReference type="InterPro" id="IPR002305">
    <property type="entry name" value="aa-tRNA-synth_Ic"/>
</dbReference>
<keyword evidence="5 9" id="KW-0067">ATP-binding</keyword>
<gene>
    <name evidence="10" type="primary">trpS</name>
    <name evidence="10" type="ORF">CleRT_15640</name>
</gene>
<evidence type="ECO:0000256" key="3">
    <source>
        <dbReference type="ARBA" id="ARBA00022598"/>
    </source>
</evidence>
<comment type="similarity">
    <text evidence="1 9">Belongs to the class-I aminoacyl-tRNA synthetase family.</text>
</comment>
<dbReference type="PANTHER" id="PTHR43766">
    <property type="entry name" value="TRYPTOPHAN--TRNA LIGASE, MITOCHONDRIAL"/>
    <property type="match status" value="1"/>
</dbReference>
<keyword evidence="6 9" id="KW-0648">Protein biosynthesis</keyword>
<dbReference type="NCBIfam" id="TIGR00233">
    <property type="entry name" value="trpS"/>
    <property type="match status" value="1"/>
</dbReference>
<evidence type="ECO:0000256" key="8">
    <source>
        <dbReference type="NCBIfam" id="TIGR00233"/>
    </source>
</evidence>
<evidence type="ECO:0000256" key="2">
    <source>
        <dbReference type="ARBA" id="ARBA00013161"/>
    </source>
</evidence>
<dbReference type="RefSeq" id="WP_048875712.1">
    <property type="nucleotide sequence ID" value="NZ_CP011126.1"/>
</dbReference>
<evidence type="ECO:0000256" key="9">
    <source>
        <dbReference type="RuleBase" id="RU363036"/>
    </source>
</evidence>
<dbReference type="InterPro" id="IPR050203">
    <property type="entry name" value="Trp-tRNA_synthetase"/>
</dbReference>
<dbReference type="PRINTS" id="PR01039">
    <property type="entry name" value="TRNASYNTHTRP"/>
</dbReference>
<evidence type="ECO:0000256" key="6">
    <source>
        <dbReference type="ARBA" id="ARBA00022917"/>
    </source>
</evidence>
<dbReference type="Gene3D" id="1.10.240.10">
    <property type="entry name" value="Tyrosyl-Transfer RNA Synthetase"/>
    <property type="match status" value="1"/>
</dbReference>
<dbReference type="Proteomes" id="UP000063965">
    <property type="component" value="Chromosome"/>
</dbReference>
<evidence type="ECO:0000313" key="10">
    <source>
        <dbReference type="EMBL" id="AKQ34022.1"/>
    </source>
</evidence>
<evidence type="ECO:0000256" key="4">
    <source>
        <dbReference type="ARBA" id="ARBA00022741"/>
    </source>
</evidence>
<evidence type="ECO:0000256" key="7">
    <source>
        <dbReference type="ARBA" id="ARBA00023146"/>
    </source>
</evidence>
<keyword evidence="11" id="KW-1185">Reference proteome</keyword>
<accession>A0ABN4HQS2</accession>
<dbReference type="EMBL" id="CP011126">
    <property type="protein sequence ID" value="AKQ34022.1"/>
    <property type="molecule type" value="Genomic_DNA"/>
</dbReference>
<keyword evidence="4 9" id="KW-0547">Nucleotide-binding</keyword>
<dbReference type="SUPFAM" id="SSF52374">
    <property type="entry name" value="Nucleotidylyl transferase"/>
    <property type="match status" value="1"/>
</dbReference>
<protein>
    <recommendedName>
        <fullName evidence="2 8">Tryptophan--tRNA ligase</fullName>
        <ecNumber evidence="2 8">6.1.1.2</ecNumber>
    </recommendedName>
</protein>
<reference evidence="10 11" key="1">
    <citation type="journal article" date="2015" name="Genome Biol. Evol.">
        <title>Distinctive Genome Reduction Rates Revealed by Genomic Analyses of Two Coxiella-Like Endosymbionts in Ticks.</title>
        <authorList>
            <person name="Gottlieb Y."/>
            <person name="Lalzar I."/>
            <person name="Klasson L."/>
        </authorList>
    </citation>
    <scope>NUCLEOTIDE SEQUENCE [LARGE SCALE GENOMIC DNA]</scope>
    <source>
        <strain evidence="10 11">CRt</strain>
    </source>
</reference>
<organism evidence="10 11">
    <name type="scientific">Candidatus Coxiella mudrowiae</name>
    <dbReference type="NCBI Taxonomy" id="2054173"/>
    <lineage>
        <taxon>Bacteria</taxon>
        <taxon>Pseudomonadati</taxon>
        <taxon>Pseudomonadota</taxon>
        <taxon>Gammaproteobacteria</taxon>
        <taxon>Legionellales</taxon>
        <taxon>Coxiellaceae</taxon>
        <taxon>Coxiella</taxon>
    </lineage>
</organism>
<name>A0ABN4HQS2_9COXI</name>
<dbReference type="CDD" id="cd00806">
    <property type="entry name" value="TrpRS_core"/>
    <property type="match status" value="1"/>
</dbReference>
<keyword evidence="7 9" id="KW-0030">Aminoacyl-tRNA synthetase</keyword>
<dbReference type="InterPro" id="IPR002306">
    <property type="entry name" value="Trp-tRNA-ligase"/>
</dbReference>
<dbReference type="Pfam" id="PF00579">
    <property type="entry name" value="tRNA-synt_1b"/>
    <property type="match status" value="1"/>
</dbReference>
<dbReference type="Gene3D" id="3.40.50.620">
    <property type="entry name" value="HUPs"/>
    <property type="match status" value="1"/>
</dbReference>
<proteinExistence type="inferred from homology"/>
<evidence type="ECO:0000256" key="5">
    <source>
        <dbReference type="ARBA" id="ARBA00022840"/>
    </source>
</evidence>
<dbReference type="PANTHER" id="PTHR43766:SF1">
    <property type="entry name" value="TRYPTOPHAN--TRNA LIGASE, MITOCHONDRIAL"/>
    <property type="match status" value="1"/>
</dbReference>
<evidence type="ECO:0000313" key="11">
    <source>
        <dbReference type="Proteomes" id="UP000063965"/>
    </source>
</evidence>
<dbReference type="EC" id="6.1.1.2" evidence="2 8"/>
<keyword evidence="3 9" id="KW-0436">Ligase</keyword>
<evidence type="ECO:0000256" key="1">
    <source>
        <dbReference type="ARBA" id="ARBA00005594"/>
    </source>
</evidence>